<feature type="transmembrane region" description="Helical" evidence="1">
    <location>
        <begin position="79"/>
        <end position="97"/>
    </location>
</feature>
<evidence type="ECO:0000313" key="2">
    <source>
        <dbReference type="EMBL" id="CAK5274174.1"/>
    </source>
</evidence>
<dbReference type="AlphaFoldDB" id="A0AAD2HFZ4"/>
<keyword evidence="3" id="KW-1185">Reference proteome</keyword>
<gene>
    <name evidence="2" type="ORF">MYCIT1_LOCUS21184</name>
</gene>
<keyword evidence="1" id="KW-1133">Transmembrane helix</keyword>
<feature type="non-terminal residue" evidence="2">
    <location>
        <position position="1"/>
    </location>
</feature>
<feature type="non-terminal residue" evidence="2">
    <location>
        <position position="99"/>
    </location>
</feature>
<reference evidence="2" key="1">
    <citation type="submission" date="2023-11" db="EMBL/GenBank/DDBJ databases">
        <authorList>
            <person name="De Vega J J."/>
            <person name="De Vega J J."/>
        </authorList>
    </citation>
    <scope>NUCLEOTIDE SEQUENCE</scope>
</reference>
<dbReference type="Proteomes" id="UP001295794">
    <property type="component" value="Unassembled WGS sequence"/>
</dbReference>
<sequence>SRTRRTISLCPLRDSAGEPTGCERICGMCLGILILVTAPHDLTFLSLSLLRLKVERYEGLCFLLLILKLSHNVAIQMRLIIGAAIAVIIIIIVVSVVKA</sequence>
<keyword evidence="1" id="KW-0472">Membrane</keyword>
<evidence type="ECO:0000256" key="1">
    <source>
        <dbReference type="SAM" id="Phobius"/>
    </source>
</evidence>
<accession>A0AAD2HFZ4</accession>
<proteinExistence type="predicted"/>
<keyword evidence="1" id="KW-0812">Transmembrane</keyword>
<comment type="caution">
    <text evidence="2">The sequence shown here is derived from an EMBL/GenBank/DDBJ whole genome shotgun (WGS) entry which is preliminary data.</text>
</comment>
<dbReference type="EMBL" id="CAVNYO010000401">
    <property type="protein sequence ID" value="CAK5274174.1"/>
    <property type="molecule type" value="Genomic_DNA"/>
</dbReference>
<organism evidence="2 3">
    <name type="scientific">Mycena citricolor</name>
    <dbReference type="NCBI Taxonomy" id="2018698"/>
    <lineage>
        <taxon>Eukaryota</taxon>
        <taxon>Fungi</taxon>
        <taxon>Dikarya</taxon>
        <taxon>Basidiomycota</taxon>
        <taxon>Agaricomycotina</taxon>
        <taxon>Agaricomycetes</taxon>
        <taxon>Agaricomycetidae</taxon>
        <taxon>Agaricales</taxon>
        <taxon>Marasmiineae</taxon>
        <taxon>Mycenaceae</taxon>
        <taxon>Mycena</taxon>
    </lineage>
</organism>
<evidence type="ECO:0000313" key="3">
    <source>
        <dbReference type="Proteomes" id="UP001295794"/>
    </source>
</evidence>
<name>A0AAD2HFZ4_9AGAR</name>
<protein>
    <submittedName>
        <fullName evidence="2">Uncharacterized protein</fullName>
    </submittedName>
</protein>